<feature type="transmembrane region" description="Helical" evidence="1">
    <location>
        <begin position="15"/>
        <end position="35"/>
    </location>
</feature>
<gene>
    <name evidence="2" type="ORF">PFISCL1PPCAC_4046</name>
</gene>
<reference evidence="2" key="1">
    <citation type="submission" date="2023-10" db="EMBL/GenBank/DDBJ databases">
        <title>Genome assembly of Pristionchus species.</title>
        <authorList>
            <person name="Yoshida K."/>
            <person name="Sommer R.J."/>
        </authorList>
    </citation>
    <scope>NUCLEOTIDE SEQUENCE</scope>
    <source>
        <strain evidence="2">RS5133</strain>
    </source>
</reference>
<comment type="caution">
    <text evidence="2">The sequence shown here is derived from an EMBL/GenBank/DDBJ whole genome shotgun (WGS) entry which is preliminary data.</text>
</comment>
<evidence type="ECO:0000256" key="1">
    <source>
        <dbReference type="SAM" id="Phobius"/>
    </source>
</evidence>
<name>A0AAV5V2G0_9BILA</name>
<dbReference type="Proteomes" id="UP001432322">
    <property type="component" value="Unassembled WGS sequence"/>
</dbReference>
<proteinExistence type="predicted"/>
<keyword evidence="3" id="KW-1185">Reference proteome</keyword>
<feature type="non-terminal residue" evidence="2">
    <location>
        <position position="268"/>
    </location>
</feature>
<keyword evidence="1" id="KW-1133">Transmembrane helix</keyword>
<dbReference type="EMBL" id="BTSY01000002">
    <property type="protein sequence ID" value="GMT12749.1"/>
    <property type="molecule type" value="Genomic_DNA"/>
</dbReference>
<keyword evidence="1" id="KW-0472">Membrane</keyword>
<evidence type="ECO:0000313" key="3">
    <source>
        <dbReference type="Proteomes" id="UP001432322"/>
    </source>
</evidence>
<feature type="transmembrane region" description="Helical" evidence="1">
    <location>
        <begin position="187"/>
        <end position="215"/>
    </location>
</feature>
<sequence>MNTITSIADYLACPIYVLIIITCICLSILVFRGLFKMVQDALDTWFYFERNERNMTLPGAIIEDEASRRYSCWRKLLMCCYRRRIYVTECPESLHVPDMLIIMGNIPFLNVVKEGITEILSKVEEQIGGSIGKGVNVSVGTLAESITDIGTQTWRQMGKFRNRSDLWFKVPDKLVEEVADFRVDMQVVFFLGDIFQIFLIVLCCAAGGIAVRALFRTIHDCLDTLLYMKRNKWRMSSARLGIDDPIQYPFLSRVLSRIYKRDIVVEEM</sequence>
<evidence type="ECO:0000313" key="2">
    <source>
        <dbReference type="EMBL" id="GMT12749.1"/>
    </source>
</evidence>
<protein>
    <submittedName>
        <fullName evidence="2">Uncharacterized protein</fullName>
    </submittedName>
</protein>
<dbReference type="AlphaFoldDB" id="A0AAV5V2G0"/>
<organism evidence="2 3">
    <name type="scientific">Pristionchus fissidentatus</name>
    <dbReference type="NCBI Taxonomy" id="1538716"/>
    <lineage>
        <taxon>Eukaryota</taxon>
        <taxon>Metazoa</taxon>
        <taxon>Ecdysozoa</taxon>
        <taxon>Nematoda</taxon>
        <taxon>Chromadorea</taxon>
        <taxon>Rhabditida</taxon>
        <taxon>Rhabditina</taxon>
        <taxon>Diplogasteromorpha</taxon>
        <taxon>Diplogasteroidea</taxon>
        <taxon>Neodiplogasteridae</taxon>
        <taxon>Pristionchus</taxon>
    </lineage>
</organism>
<accession>A0AAV5V2G0</accession>
<keyword evidence="1" id="KW-0812">Transmembrane</keyword>